<name>A0ABQ9XYN4_9EUKA</name>
<feature type="region of interest" description="Disordered" evidence="1">
    <location>
        <begin position="1"/>
        <end position="25"/>
    </location>
</feature>
<keyword evidence="3" id="KW-1185">Reference proteome</keyword>
<evidence type="ECO:0000313" key="3">
    <source>
        <dbReference type="Proteomes" id="UP001281761"/>
    </source>
</evidence>
<dbReference type="Proteomes" id="UP001281761">
    <property type="component" value="Unassembled WGS sequence"/>
</dbReference>
<evidence type="ECO:0000313" key="2">
    <source>
        <dbReference type="EMBL" id="KAK2956571.1"/>
    </source>
</evidence>
<accession>A0ABQ9XYN4</accession>
<reference evidence="2 3" key="1">
    <citation type="journal article" date="2022" name="bioRxiv">
        <title>Genomics of Preaxostyla Flagellates Illuminates Evolutionary Transitions and the Path Towards Mitochondrial Loss.</title>
        <authorList>
            <person name="Novak L.V.F."/>
            <person name="Treitli S.C."/>
            <person name="Pyrih J."/>
            <person name="Halakuc P."/>
            <person name="Pipaliya S.V."/>
            <person name="Vacek V."/>
            <person name="Brzon O."/>
            <person name="Soukal P."/>
            <person name="Eme L."/>
            <person name="Dacks J.B."/>
            <person name="Karnkowska A."/>
            <person name="Elias M."/>
            <person name="Hampl V."/>
        </authorList>
    </citation>
    <scope>NUCLEOTIDE SEQUENCE [LARGE SCALE GENOMIC DNA]</scope>
    <source>
        <strain evidence="2">NAU3</strain>
        <tissue evidence="2">Gut</tissue>
    </source>
</reference>
<feature type="compositionally biased region" description="Polar residues" evidence="1">
    <location>
        <begin position="9"/>
        <end position="20"/>
    </location>
</feature>
<evidence type="ECO:0000256" key="1">
    <source>
        <dbReference type="SAM" id="MobiDB-lite"/>
    </source>
</evidence>
<dbReference type="EMBL" id="JARBJD010000054">
    <property type="protein sequence ID" value="KAK2956571.1"/>
    <property type="molecule type" value="Genomic_DNA"/>
</dbReference>
<sequence>MTEIDKTTDTSSNIKPSDLSSPHLPFSEDCSPFLNWKEEELESEQETAGIFQSLVATVKLQPVLDVSLEAKAVKFLEYVIPNDRTSTEVFLNSHGRTTDESLTNFIQSIGVLISSASQAITTASMEILEAQLNHCSEKLRLTFVKADLIPQLINTLNPLSLSFAEAVDIHASLMTVINQTVFLATQDGLEDLEIEEDDEQQIVHDTVLEQVLIPSEKYIWHLCVNRFSIIDDDQSEYFLELLARLLHISPYHQPTMDFVLHMPVVLANQLEWNRQCLEVRKKGKTVQRMLRMEGIEEVNEAKLRNNKTSTVIGILSRQSCTIIPTLTFTATLALLPLPLSESRCVDLGHFVHLALFPCSSIEDSASTDSKDWEDVLAQCMPILDSFSDAIHAVTLTSVSPSPH</sequence>
<comment type="caution">
    <text evidence="2">The sequence shown here is derived from an EMBL/GenBank/DDBJ whole genome shotgun (WGS) entry which is preliminary data.</text>
</comment>
<proteinExistence type="predicted"/>
<protein>
    <submittedName>
        <fullName evidence="2">Uncharacterized protein</fullName>
    </submittedName>
</protein>
<organism evidence="2 3">
    <name type="scientific">Blattamonas nauphoetae</name>
    <dbReference type="NCBI Taxonomy" id="2049346"/>
    <lineage>
        <taxon>Eukaryota</taxon>
        <taxon>Metamonada</taxon>
        <taxon>Preaxostyla</taxon>
        <taxon>Oxymonadida</taxon>
        <taxon>Blattamonas</taxon>
    </lineage>
</organism>
<gene>
    <name evidence="2" type="ORF">BLNAU_8411</name>
</gene>